<keyword evidence="2" id="KW-1185">Reference proteome</keyword>
<sequence>MVEKTERTFDWDLYGRQVMAGEIPVCKWTRLAVERHYRDLQDGHKRGLWFSEDHAQHALEFFLFLRHSKGEWAGHQFVPSLWQQFWVALAFGWMRADGTRRFRRVWEEVPRKNGKSTKLSGVGLYLFFADGEGGAEVYTAATKMDQAKITHDEAVRMVGSSPGLRRKIADRRGELFIRGKADTFKPLGRDSKSLDGLNPHGAILDEVHAHPDAGIIDVIRSGTGARRQWLMWMITTAGVNLRGPGFELHGYAEKVLEGVFDDDEFLAIIYTVDDPDKWQEPNEWIKANPNLGVSVYEQGLRDACNSAIRLPSEQPEFKTKRLNIWLSGGAKWLPLADWRRCERKGLRLEDFRGKRCWIGLDLAERRDIAALCLVFREDGKYFAFWRFYQNEHQANLPENKHYLKWAAAGYLHITPGNATDFDVIGDAIAGQRDPNDPDKVIKPGFLQEFAVEEVDYDPKFAPYFAKKLMEKGVPMVEIGQNPTTFTAPIIETENLVLTGDLVHEENPVMDWMISNAKKLTSKFNGLSQIAKDRESEKIDGVLALLMAVARATASEFEEPPGDPDGFYSNPIMVGV</sequence>
<comment type="caution">
    <text evidence="1">The sequence shown here is derived from an EMBL/GenBank/DDBJ whole genome shotgun (WGS) entry which is preliminary data.</text>
</comment>
<gene>
    <name evidence="1" type="ORF">KJJ99_04770</name>
</gene>
<protein>
    <submittedName>
        <fullName evidence="1">Terminase large subunit</fullName>
    </submittedName>
</protein>
<evidence type="ECO:0000313" key="1">
    <source>
        <dbReference type="EMBL" id="MBX7271110.1"/>
    </source>
</evidence>
<name>A0ACC5VEW7_STUCH</name>
<reference evidence="1 2" key="1">
    <citation type="journal article" date="2021" name="Appl. Microbiol. Biotechnol.">
        <title>Biotechnological applications of marine bacteria in bioremediation of environments polluted with hydrocarbons and plastics.</title>
        <authorList>
            <person name="Muriel-Millan L.F."/>
            <person name="Millan-Lopez S."/>
            <person name="Pardo-Lopez L."/>
        </authorList>
    </citation>
    <scope>NUCLEOTIDE SEQUENCE [LARGE SCALE GENOMIC DNA]</scope>
    <source>
        <strain evidence="1 2">GOM4</strain>
    </source>
</reference>
<organism evidence="1 2">
    <name type="scientific">Stutzerimonas chloritidismutans</name>
    <name type="common">Pseudomonas chloritidismutans</name>
    <dbReference type="NCBI Taxonomy" id="203192"/>
    <lineage>
        <taxon>Bacteria</taxon>
        <taxon>Pseudomonadati</taxon>
        <taxon>Pseudomonadota</taxon>
        <taxon>Gammaproteobacteria</taxon>
        <taxon>Pseudomonadales</taxon>
        <taxon>Pseudomonadaceae</taxon>
        <taxon>Stutzerimonas</taxon>
    </lineage>
</organism>
<accession>A0ACC5VEW7</accession>
<proteinExistence type="predicted"/>
<dbReference type="EMBL" id="JAHHFP010000011">
    <property type="protein sequence ID" value="MBX7271110.1"/>
    <property type="molecule type" value="Genomic_DNA"/>
</dbReference>
<evidence type="ECO:0000313" key="2">
    <source>
        <dbReference type="Proteomes" id="UP000782475"/>
    </source>
</evidence>
<dbReference type="Proteomes" id="UP000782475">
    <property type="component" value="Unassembled WGS sequence"/>
</dbReference>